<accession>A0A5C4NQ34</accession>
<dbReference type="AlphaFoldDB" id="A0A5C4NQ34"/>
<proteinExistence type="predicted"/>
<dbReference type="InterPro" id="IPR018712">
    <property type="entry name" value="Tle1-like_cat"/>
</dbReference>
<evidence type="ECO:0000313" key="2">
    <source>
        <dbReference type="EMBL" id="TNC75488.1"/>
    </source>
</evidence>
<comment type="caution">
    <text evidence="2">The sequence shown here is derived from an EMBL/GenBank/DDBJ whole genome shotgun (WGS) entry which is preliminary data.</text>
</comment>
<evidence type="ECO:0000259" key="1">
    <source>
        <dbReference type="Pfam" id="PF09994"/>
    </source>
</evidence>
<name>A0A5C4NQ34_9BURK</name>
<gene>
    <name evidence="2" type="ORF">FHI69_17805</name>
</gene>
<dbReference type="Proteomes" id="UP000305681">
    <property type="component" value="Unassembled WGS sequence"/>
</dbReference>
<dbReference type="Pfam" id="PF09994">
    <property type="entry name" value="T6SS_Tle1-like_cat"/>
    <property type="match status" value="2"/>
</dbReference>
<reference evidence="2 3" key="1">
    <citation type="submission" date="2019-06" db="EMBL/GenBank/DDBJ databases">
        <title>Genome sequence of Janthinobacterium lividum UCD_MED1.</title>
        <authorList>
            <person name="De Leon M.E."/>
            <person name="Jospin G."/>
        </authorList>
    </citation>
    <scope>NUCLEOTIDE SEQUENCE [LARGE SCALE GENOMIC DNA]</scope>
    <source>
        <strain evidence="2 3">UCD_MED1</strain>
    </source>
</reference>
<sequence length="700" mass="78438">MTAFLAKSYSVDKNDPSARDVFFDEVDELPKIFKFVKDRECPVQGFPPSCDANLFFGFFFDGTNNNMKRDVPLHCHSNVARLYRAFPGGKDTHGSEAWPDLETKHHNSYFRTYVPGVGTRFDEVGDTGEGFSALTSDRARGLAFAYKGENRIIWALVEALNNVHRYYTDAPLVDDKTFKKDFNTLSLPSKVRPSQALVNAFTQALQKLHSNLRPFVPTDGPAKSVNKGKVLNIFVSMFGFSRGAAEARSFANWFIWLCKLDAQLTVSKGVKARQLSMGTIEVTFDFMGLFDTVASVGLAASVPLPNRMVDGHGGWADTEVSLRIPTSPGPTKCLHLVSAHEVRRSFPLDSVAHLGNIPPNCTEIVFPGVHSDIGGGYLPQEQGRGTDPSGGDLMSRITLATMYRAARLAGVPLKLEEASEATKRAFRIDPRTIATFNAYIGFCHAQQGAEPSLRLHRIMEFQHMLYIQWRKKMLGKMGDLPNVKNLAATYKSGKFDFTDLTMADKELEEEVASFEKWRSDQRTTGSRGRPRNPEWEPIAEFWDKPVPPAEVNNFFEQFVHDSRAWFKPLGKDIPDLWYALELLVAQEERAREWENGPEADPGKPNPYSLSKKEKEQLLRYKAVKGTENEMDAIEPDKGGRENRLLGGGYLRFRSIYMGSDTFKPSGAQYAGMLPVLHKEQRIIAMAHHISADAVESLKMV</sequence>
<feature type="domain" description="T6SS Phospholipase effector Tle1-like catalytic" evidence="1">
    <location>
        <begin position="275"/>
        <end position="404"/>
    </location>
</feature>
<dbReference type="PANTHER" id="PTHR33840">
    <property type="match status" value="1"/>
</dbReference>
<evidence type="ECO:0000313" key="3">
    <source>
        <dbReference type="Proteomes" id="UP000305681"/>
    </source>
</evidence>
<organism evidence="2 3">
    <name type="scientific">Janthinobacterium lividum</name>
    <dbReference type="NCBI Taxonomy" id="29581"/>
    <lineage>
        <taxon>Bacteria</taxon>
        <taxon>Pseudomonadati</taxon>
        <taxon>Pseudomonadota</taxon>
        <taxon>Betaproteobacteria</taxon>
        <taxon>Burkholderiales</taxon>
        <taxon>Oxalobacteraceae</taxon>
        <taxon>Janthinobacterium</taxon>
    </lineage>
</organism>
<dbReference type="RefSeq" id="WP_139091492.1">
    <property type="nucleotide sequence ID" value="NZ_VDGE01000007.1"/>
</dbReference>
<protein>
    <submittedName>
        <fullName evidence="2">DUF2235 domain-containing protein</fullName>
    </submittedName>
</protein>
<dbReference type="EMBL" id="VDGE01000007">
    <property type="protein sequence ID" value="TNC75488.1"/>
    <property type="molecule type" value="Genomic_DNA"/>
</dbReference>
<dbReference type="PANTHER" id="PTHR33840:SF1">
    <property type="entry name" value="TLE1 PHOSPHOLIPASE DOMAIN-CONTAINING PROTEIN"/>
    <property type="match status" value="1"/>
</dbReference>
<feature type="domain" description="T6SS Phospholipase effector Tle1-like catalytic" evidence="1">
    <location>
        <begin position="59"/>
        <end position="252"/>
    </location>
</feature>